<dbReference type="Pfam" id="PF00650">
    <property type="entry name" value="CRAL_TRIO"/>
    <property type="match status" value="1"/>
</dbReference>
<comment type="caution">
    <text evidence="4">The sequence shown here is derived from an EMBL/GenBank/DDBJ whole genome shotgun (WGS) entry which is preliminary data.</text>
</comment>
<dbReference type="SUPFAM" id="SSF46938">
    <property type="entry name" value="CRAL/TRIO N-terminal domain"/>
    <property type="match status" value="1"/>
</dbReference>
<reference evidence="4" key="1">
    <citation type="submission" date="2023-07" db="EMBL/GenBank/DDBJ databases">
        <title>Chromosome-level genome assembly of Artemia franciscana.</title>
        <authorList>
            <person name="Jo E."/>
        </authorList>
    </citation>
    <scope>NUCLEOTIDE SEQUENCE</scope>
    <source>
        <tissue evidence="4">Whole body</tissue>
    </source>
</reference>
<dbReference type="AlphaFoldDB" id="A0AA88LKC5"/>
<organism evidence="4 5">
    <name type="scientific">Artemia franciscana</name>
    <name type="common">Brine shrimp</name>
    <name type="synonym">Artemia sanfranciscana</name>
    <dbReference type="NCBI Taxonomy" id="6661"/>
    <lineage>
        <taxon>Eukaryota</taxon>
        <taxon>Metazoa</taxon>
        <taxon>Ecdysozoa</taxon>
        <taxon>Arthropoda</taxon>
        <taxon>Crustacea</taxon>
        <taxon>Branchiopoda</taxon>
        <taxon>Anostraca</taxon>
        <taxon>Artemiidae</taxon>
        <taxon>Artemia</taxon>
    </lineage>
</organism>
<name>A0AA88LKC5_ARTSF</name>
<dbReference type="Pfam" id="PF03765">
    <property type="entry name" value="CRAL_TRIO_N"/>
    <property type="match status" value="1"/>
</dbReference>
<evidence type="ECO:0000259" key="1">
    <source>
        <dbReference type="PROSITE" id="PS50191"/>
    </source>
</evidence>
<dbReference type="InterPro" id="IPR011074">
    <property type="entry name" value="CRAL/TRIO_N_dom"/>
</dbReference>
<dbReference type="SMART" id="SM01100">
    <property type="entry name" value="CRAL_TRIO_N"/>
    <property type="match status" value="1"/>
</dbReference>
<dbReference type="InterPro" id="IPR051064">
    <property type="entry name" value="SEC14/CRAL-TRIO_domain"/>
</dbReference>
<evidence type="ECO:0000313" key="4">
    <source>
        <dbReference type="EMBL" id="KAK2726956.1"/>
    </source>
</evidence>
<evidence type="ECO:0008006" key="6">
    <source>
        <dbReference type="Google" id="ProtNLM"/>
    </source>
</evidence>
<dbReference type="PROSITE" id="PS50191">
    <property type="entry name" value="CRAL_TRIO"/>
    <property type="match status" value="1"/>
</dbReference>
<dbReference type="PANTHER" id="PTHR23324">
    <property type="entry name" value="SEC14 RELATED PROTEIN"/>
    <property type="match status" value="1"/>
</dbReference>
<protein>
    <recommendedName>
        <fullName evidence="6">SEC14-like protein 1</fullName>
    </recommendedName>
</protein>
<dbReference type="PROSITE" id="PS50904">
    <property type="entry name" value="PRELI_MSF1"/>
    <property type="match status" value="1"/>
</dbReference>
<dbReference type="InterPro" id="IPR036273">
    <property type="entry name" value="CRAL/TRIO_N_dom_sf"/>
</dbReference>
<dbReference type="Gene3D" id="3.40.525.10">
    <property type="entry name" value="CRAL-TRIO lipid binding domain"/>
    <property type="match status" value="1"/>
</dbReference>
<dbReference type="CDD" id="cd00170">
    <property type="entry name" value="SEC14"/>
    <property type="match status" value="1"/>
</dbReference>
<dbReference type="InterPro" id="IPR001251">
    <property type="entry name" value="CRAL-TRIO_dom"/>
</dbReference>
<proteinExistence type="predicted"/>
<feature type="domain" description="PRELI/MSF1" evidence="3">
    <location>
        <begin position="2"/>
        <end position="175"/>
    </location>
</feature>
<dbReference type="InterPro" id="IPR006797">
    <property type="entry name" value="PRELI/MSF1_dom"/>
</dbReference>
<sequence length="750" mass="85347">MVQTYQSPVRVYKHPFELIMEAYQRRFPTTHLMPILVSSEIVNETLSEDKAQHVVERLCKLGFDVPYLLKKLTGVDYVNFRQKNSLDRRKRTLHIETFNESFSNRLIIKETCVYSVHPDNPNWTCFEQAASLDVKSFFGFESIVEKIAVKQYSQSIAKGKEIIEYYLKELEAEGITYVPPFKDASSLKVPAILTTSYDDDKEQSCGGASISSEVLNIGASASTVDLQKMEKQFPVDESQFKLEAEYIQRYLGELTPLQESRLIQLRTWVAELQKGKVPSDMTLLRFLRARDFAVDKAREMLSQSLVWRKKYQVDKILSEYQIPRVIKEYFPGSWHHTDKDGRPLYLLCLGQMDVKGLVKSVGEEGLLKLTLHTCEEGLRLCEEATERLGKPISSWTLLADLEGLNMRHLWRPGVQTLLRIIEIVEANYPETMGRILITRAPRVFPILWTIIGAFIDEVTRTKILFHGGTDYSEPGGLLDYIPEEYIPDFLGGPYQFDDGSNLVSIPASFDSFLEEGISSVDGSMVPKSMYMTEEQFEKERQSGCFIYDESVYKCVSLTKGQVHEEVISAAEKGGVICWDFDVTKQDVDFTVLRTKVSVPLKEQVSSPTTHGSPLDVLTSMNQLLVDSDHRSVIERSWKKDIDYFIVENPLACHEGESIQGSHVISVEGTYILQWKFNEPVNHPTHAKDFIESITSSKAKFMYYYEVLNSDDYRGSMTSLHSSQSGFSAISTTTSISMKSRKSLNSGCPSR</sequence>
<evidence type="ECO:0000259" key="2">
    <source>
        <dbReference type="PROSITE" id="PS50866"/>
    </source>
</evidence>
<feature type="domain" description="GOLD" evidence="2">
    <location>
        <begin position="548"/>
        <end position="706"/>
    </location>
</feature>
<dbReference type="SMART" id="SM00516">
    <property type="entry name" value="SEC14"/>
    <property type="match status" value="1"/>
</dbReference>
<dbReference type="PANTHER" id="PTHR23324:SF66">
    <property type="entry name" value="PROTEIN REAL-TIME"/>
    <property type="match status" value="1"/>
</dbReference>
<feature type="domain" description="CRAL-TRIO" evidence="1">
    <location>
        <begin position="322"/>
        <end position="498"/>
    </location>
</feature>
<dbReference type="GO" id="GO:0005737">
    <property type="term" value="C:cytoplasm"/>
    <property type="evidence" value="ECO:0007669"/>
    <property type="project" value="TreeGrafter"/>
</dbReference>
<dbReference type="InterPro" id="IPR036598">
    <property type="entry name" value="GOLD_dom_sf"/>
</dbReference>
<dbReference type="EMBL" id="JAVRJZ010000001">
    <property type="protein sequence ID" value="KAK2726956.1"/>
    <property type="molecule type" value="Genomic_DNA"/>
</dbReference>
<accession>A0AA88LKC5</accession>
<evidence type="ECO:0000313" key="5">
    <source>
        <dbReference type="Proteomes" id="UP001187531"/>
    </source>
</evidence>
<dbReference type="InterPro" id="IPR036865">
    <property type="entry name" value="CRAL-TRIO_dom_sf"/>
</dbReference>
<evidence type="ECO:0000259" key="3">
    <source>
        <dbReference type="PROSITE" id="PS50904"/>
    </source>
</evidence>
<dbReference type="Gene3D" id="2.60.120.680">
    <property type="entry name" value="GOLD domain"/>
    <property type="match status" value="1"/>
</dbReference>
<dbReference type="PROSITE" id="PS50866">
    <property type="entry name" value="GOLD"/>
    <property type="match status" value="1"/>
</dbReference>
<dbReference type="Pfam" id="PF04707">
    <property type="entry name" value="PRELI"/>
    <property type="match status" value="1"/>
</dbReference>
<dbReference type="InterPro" id="IPR009038">
    <property type="entry name" value="GOLD_dom"/>
</dbReference>
<dbReference type="SUPFAM" id="SSF52087">
    <property type="entry name" value="CRAL/TRIO domain"/>
    <property type="match status" value="1"/>
</dbReference>
<dbReference type="SUPFAM" id="SSF101576">
    <property type="entry name" value="Supernatant protein factor (SPF), C-terminal domain"/>
    <property type="match status" value="1"/>
</dbReference>
<gene>
    <name evidence="4" type="ORF">QYM36_007707</name>
</gene>
<keyword evidence="5" id="KW-1185">Reference proteome</keyword>
<dbReference type="Proteomes" id="UP001187531">
    <property type="component" value="Unassembled WGS sequence"/>
</dbReference>